<dbReference type="InterPro" id="IPR013766">
    <property type="entry name" value="Thioredoxin_domain"/>
</dbReference>
<dbReference type="PROSITE" id="PS51352">
    <property type="entry name" value="THIOREDOXIN_2"/>
    <property type="match status" value="1"/>
</dbReference>
<protein>
    <submittedName>
        <fullName evidence="2">Thioredoxin family protein</fullName>
    </submittedName>
</protein>
<dbReference type="Proteomes" id="UP001596337">
    <property type="component" value="Unassembled WGS sequence"/>
</dbReference>
<comment type="caution">
    <text evidence="2">The sequence shown here is derived from an EMBL/GenBank/DDBJ whole genome shotgun (WGS) entry which is preliminary data.</text>
</comment>
<dbReference type="Pfam" id="PF00085">
    <property type="entry name" value="Thioredoxin"/>
    <property type="match status" value="1"/>
</dbReference>
<dbReference type="InterPro" id="IPR036249">
    <property type="entry name" value="Thioredoxin-like_sf"/>
</dbReference>
<sequence>MTGLWILLGALTAGLAVGVALRLHEGRIRPARPGEDVDPSHLPERVADALGPAVTLVQISTTFCSPCRHTHARLAMLAENHDGLRHADIDVTHEPEIAHQLGVLRTPTTIAYDAAGTELLRVGGVPDADALLDSLRPHLAPA</sequence>
<dbReference type="RefSeq" id="WP_345402759.1">
    <property type="nucleotide sequence ID" value="NZ_BAABLA010000111.1"/>
</dbReference>
<dbReference type="EMBL" id="JBHSXX010000001">
    <property type="protein sequence ID" value="MFC6865906.1"/>
    <property type="molecule type" value="Genomic_DNA"/>
</dbReference>
<reference evidence="3" key="1">
    <citation type="journal article" date="2019" name="Int. J. Syst. Evol. Microbiol.">
        <title>The Global Catalogue of Microorganisms (GCM) 10K type strain sequencing project: providing services to taxonomists for standard genome sequencing and annotation.</title>
        <authorList>
            <consortium name="The Broad Institute Genomics Platform"/>
            <consortium name="The Broad Institute Genome Sequencing Center for Infectious Disease"/>
            <person name="Wu L."/>
            <person name="Ma J."/>
        </authorList>
    </citation>
    <scope>NUCLEOTIDE SEQUENCE [LARGE SCALE GENOMIC DNA]</scope>
    <source>
        <strain evidence="3">KCTC 32255</strain>
    </source>
</reference>
<evidence type="ECO:0000259" key="1">
    <source>
        <dbReference type="PROSITE" id="PS51352"/>
    </source>
</evidence>
<evidence type="ECO:0000313" key="3">
    <source>
        <dbReference type="Proteomes" id="UP001596337"/>
    </source>
</evidence>
<dbReference type="SUPFAM" id="SSF52833">
    <property type="entry name" value="Thioredoxin-like"/>
    <property type="match status" value="1"/>
</dbReference>
<dbReference type="CDD" id="cd02947">
    <property type="entry name" value="TRX_family"/>
    <property type="match status" value="1"/>
</dbReference>
<evidence type="ECO:0000313" key="2">
    <source>
        <dbReference type="EMBL" id="MFC6865906.1"/>
    </source>
</evidence>
<name>A0ABW2BSA7_9PSEU</name>
<feature type="domain" description="Thioredoxin" evidence="1">
    <location>
        <begin position="23"/>
        <end position="140"/>
    </location>
</feature>
<organism evidence="2 3">
    <name type="scientific">Haloechinothrix salitolerans</name>
    <dbReference type="NCBI Taxonomy" id="926830"/>
    <lineage>
        <taxon>Bacteria</taxon>
        <taxon>Bacillati</taxon>
        <taxon>Actinomycetota</taxon>
        <taxon>Actinomycetes</taxon>
        <taxon>Pseudonocardiales</taxon>
        <taxon>Pseudonocardiaceae</taxon>
        <taxon>Haloechinothrix</taxon>
    </lineage>
</organism>
<dbReference type="Gene3D" id="3.40.30.10">
    <property type="entry name" value="Glutaredoxin"/>
    <property type="match status" value="1"/>
</dbReference>
<gene>
    <name evidence="2" type="ORF">ACFQGD_01960</name>
</gene>
<accession>A0ABW2BSA7</accession>
<keyword evidence="3" id="KW-1185">Reference proteome</keyword>
<proteinExistence type="predicted"/>